<comment type="function">
    <text evidence="10">Catalyzes the post-translational addition of a tyrosine to the C-terminal end of detyrosinated alpha-tubulin.</text>
</comment>
<dbReference type="InterPro" id="IPR004344">
    <property type="entry name" value="TTL/TTLL_fam"/>
</dbReference>
<dbReference type="InterPro" id="IPR052492">
    <property type="entry name" value="Tubulin-tyrosine_ligase"/>
</dbReference>
<evidence type="ECO:0000256" key="12">
    <source>
        <dbReference type="ARBA" id="ARBA00041021"/>
    </source>
</evidence>
<evidence type="ECO:0000313" key="14">
    <source>
        <dbReference type="EMBL" id="EPY33816.1"/>
    </source>
</evidence>
<keyword evidence="7" id="KW-0067">ATP-binding</keyword>
<keyword evidence="5 14" id="KW-0436">Ligase</keyword>
<comment type="subunit">
    <text evidence="4">Monomer.</text>
</comment>
<accession>S9W392</accession>
<comment type="similarity">
    <text evidence="3">Belongs to the tubulin--tyrosine ligase family.</text>
</comment>
<dbReference type="PANTHER" id="PTHR46570">
    <property type="entry name" value="TUBULIN--TYROSINE LIGASE"/>
    <property type="match status" value="1"/>
</dbReference>
<sequence>MTSSSTGMYYKGKSSFSVYEEMEKQLQDAGWSSMPLSRIAICDIILGDRFKIPYVQLRCEPMAPSSRLGGVRWINYFKGSNYLTMKAHMAQVLKTMDSTSSEWMPETYVLGGDQKIKADEREGMMAAATAAENATWIIKPGSGAKGKGILIVRGSQPIRELIESHPEHSKLTYAVQRYVDRPLLLTHGRKFDIRVWTLLTSPYSIYAFSQASCRTASAPYDPDQIDDTLAHLTNHCLQEGAADFGRYEDGNELWLPELQAYLEGRGEPASVLRADIVGQMANIVVRTLLAMRPEMEVGPEEAFQCFQLFGYDMLVDESYRVHLLEINGSPGVAERWLSTVVRQARQLLGCGDGGAPVATRWDIDKAELVRLWQVGDPVPAGMHASIV</sequence>
<dbReference type="PROSITE" id="PS51221">
    <property type="entry name" value="TTL"/>
    <property type="match status" value="1"/>
</dbReference>
<organism evidence="14 15">
    <name type="scientific">Strigomonas culicis</name>
    <dbReference type="NCBI Taxonomy" id="28005"/>
    <lineage>
        <taxon>Eukaryota</taxon>
        <taxon>Discoba</taxon>
        <taxon>Euglenozoa</taxon>
        <taxon>Kinetoplastea</taxon>
        <taxon>Metakinetoplastina</taxon>
        <taxon>Trypanosomatida</taxon>
        <taxon>Trypanosomatidae</taxon>
        <taxon>Strigomonadinae</taxon>
        <taxon>Strigomonas</taxon>
    </lineage>
</organism>
<dbReference type="GO" id="GO:0005876">
    <property type="term" value="C:spindle microtubule"/>
    <property type="evidence" value="ECO:0007669"/>
    <property type="project" value="TreeGrafter"/>
</dbReference>
<dbReference type="Pfam" id="PF03133">
    <property type="entry name" value="TTL"/>
    <property type="match status" value="1"/>
</dbReference>
<dbReference type="EMBL" id="ATMH01001950">
    <property type="protein sequence ID" value="EPY33816.1"/>
    <property type="molecule type" value="Genomic_DNA"/>
</dbReference>
<proteinExistence type="inferred from homology"/>
<dbReference type="Gene3D" id="3.30.470.20">
    <property type="entry name" value="ATP-grasp fold, B domain"/>
    <property type="match status" value="1"/>
</dbReference>
<evidence type="ECO:0000256" key="9">
    <source>
        <dbReference type="ARBA" id="ARBA00022958"/>
    </source>
</evidence>
<evidence type="ECO:0000256" key="10">
    <source>
        <dbReference type="ARBA" id="ARBA00037791"/>
    </source>
</evidence>
<dbReference type="OrthoDB" id="202825at2759"/>
<dbReference type="GO" id="GO:0000226">
    <property type="term" value="P:microtubule cytoskeleton organization"/>
    <property type="evidence" value="ECO:0007669"/>
    <property type="project" value="TreeGrafter"/>
</dbReference>
<dbReference type="AlphaFoldDB" id="S9W392"/>
<keyword evidence="8" id="KW-0460">Magnesium</keyword>
<dbReference type="Proteomes" id="UP000015354">
    <property type="component" value="Unassembled WGS sequence"/>
</dbReference>
<comment type="cofactor">
    <cofactor evidence="1">
        <name>Mg(2+)</name>
        <dbReference type="ChEBI" id="CHEBI:18420"/>
    </cofactor>
</comment>
<evidence type="ECO:0000256" key="2">
    <source>
        <dbReference type="ARBA" id="ARBA00001958"/>
    </source>
</evidence>
<comment type="catalytic activity">
    <reaction evidence="13">
        <text>C-terminal L-alpha-aminoacyl-L-glutamyl-L-glutamyl-[tubulin] + L-tyrosine + ATP = C-terminal L-alpha-aminoacyl-L-glutamyl-L-glutamyl-L-tyrosyl-[tubulin] + ADP + phosphate + H(+)</text>
        <dbReference type="Rhea" id="RHEA:17605"/>
        <dbReference type="Rhea" id="RHEA-COMP:16434"/>
        <dbReference type="Rhea" id="RHEA-COMP:16435"/>
        <dbReference type="ChEBI" id="CHEBI:15378"/>
        <dbReference type="ChEBI" id="CHEBI:30616"/>
        <dbReference type="ChEBI" id="CHEBI:43474"/>
        <dbReference type="ChEBI" id="CHEBI:58315"/>
        <dbReference type="ChEBI" id="CHEBI:149554"/>
        <dbReference type="ChEBI" id="CHEBI:149555"/>
        <dbReference type="ChEBI" id="CHEBI:456216"/>
        <dbReference type="EC" id="6.3.2.25"/>
    </reaction>
</comment>
<evidence type="ECO:0000313" key="15">
    <source>
        <dbReference type="Proteomes" id="UP000015354"/>
    </source>
</evidence>
<evidence type="ECO:0000256" key="13">
    <source>
        <dbReference type="ARBA" id="ARBA00047950"/>
    </source>
</evidence>
<evidence type="ECO:0000256" key="7">
    <source>
        <dbReference type="ARBA" id="ARBA00022840"/>
    </source>
</evidence>
<dbReference type="GO" id="GO:0005524">
    <property type="term" value="F:ATP binding"/>
    <property type="evidence" value="ECO:0007669"/>
    <property type="project" value="UniProtKB-KW"/>
</dbReference>
<comment type="cofactor">
    <cofactor evidence="2">
        <name>K(+)</name>
        <dbReference type="ChEBI" id="CHEBI:29103"/>
    </cofactor>
</comment>
<protein>
    <recommendedName>
        <fullName evidence="12">Tubulin--tyrosine ligase</fullName>
        <ecNumber evidence="11">6.3.2.25</ecNumber>
    </recommendedName>
</protein>
<evidence type="ECO:0000256" key="11">
    <source>
        <dbReference type="ARBA" id="ARBA00038960"/>
    </source>
</evidence>
<evidence type="ECO:0000256" key="5">
    <source>
        <dbReference type="ARBA" id="ARBA00022598"/>
    </source>
</evidence>
<comment type="caution">
    <text evidence="14">The sequence shown here is derived from an EMBL/GenBank/DDBJ whole genome shotgun (WGS) entry which is preliminary data.</text>
</comment>
<evidence type="ECO:0000256" key="4">
    <source>
        <dbReference type="ARBA" id="ARBA00011245"/>
    </source>
</evidence>
<dbReference type="PANTHER" id="PTHR46570:SF1">
    <property type="entry name" value="TUBULIN--TYROSINE LIGASE"/>
    <property type="match status" value="1"/>
</dbReference>
<evidence type="ECO:0000256" key="3">
    <source>
        <dbReference type="ARBA" id="ARBA00006820"/>
    </source>
</evidence>
<keyword evidence="9" id="KW-0630">Potassium</keyword>
<dbReference type="SUPFAM" id="SSF56059">
    <property type="entry name" value="Glutathione synthetase ATP-binding domain-like"/>
    <property type="match status" value="1"/>
</dbReference>
<evidence type="ECO:0000256" key="1">
    <source>
        <dbReference type="ARBA" id="ARBA00001946"/>
    </source>
</evidence>
<dbReference type="GO" id="GO:0004835">
    <property type="term" value="F:tubulin-tyrosine ligase activity"/>
    <property type="evidence" value="ECO:0007669"/>
    <property type="project" value="UniProtKB-EC"/>
</dbReference>
<dbReference type="EC" id="6.3.2.25" evidence="11"/>
<name>S9W392_9TRYP</name>
<evidence type="ECO:0000256" key="6">
    <source>
        <dbReference type="ARBA" id="ARBA00022741"/>
    </source>
</evidence>
<keyword evidence="6" id="KW-0547">Nucleotide-binding</keyword>
<evidence type="ECO:0000256" key="8">
    <source>
        <dbReference type="ARBA" id="ARBA00022842"/>
    </source>
</evidence>
<gene>
    <name evidence="14" type="ORF">STCU_01950</name>
</gene>
<reference evidence="14 15" key="1">
    <citation type="journal article" date="2013" name="PLoS ONE">
        <title>Predicting the Proteins of Angomonas deanei, Strigomonas culicis and Their Respective Endosymbionts Reveals New Aspects of the Trypanosomatidae Family.</title>
        <authorList>
            <person name="Motta M.C."/>
            <person name="Martins A.C."/>
            <person name="de Souza S.S."/>
            <person name="Catta-Preta C.M."/>
            <person name="Silva R."/>
            <person name="Klein C.C."/>
            <person name="de Almeida L.G."/>
            <person name="de Lima Cunha O."/>
            <person name="Ciapina L.P."/>
            <person name="Brocchi M."/>
            <person name="Colabardini A.C."/>
            <person name="de Araujo Lima B."/>
            <person name="Machado C.R."/>
            <person name="de Almeida Soares C.M."/>
            <person name="Probst C.M."/>
            <person name="de Menezes C.B."/>
            <person name="Thompson C.E."/>
            <person name="Bartholomeu D.C."/>
            <person name="Gradia D.F."/>
            <person name="Pavoni D.P."/>
            <person name="Grisard E.C."/>
            <person name="Fantinatti-Garboggini F."/>
            <person name="Marchini F.K."/>
            <person name="Rodrigues-Luiz G.F."/>
            <person name="Wagner G."/>
            <person name="Goldman G.H."/>
            <person name="Fietto J.L."/>
            <person name="Elias M.C."/>
            <person name="Goldman M.H."/>
            <person name="Sagot M.F."/>
            <person name="Pereira M."/>
            <person name="Stoco P.H."/>
            <person name="de Mendonca-Neto R.P."/>
            <person name="Teixeira S.M."/>
            <person name="Maciel T.E."/>
            <person name="de Oliveira Mendes T.A."/>
            <person name="Urmenyi T.P."/>
            <person name="de Souza W."/>
            <person name="Schenkman S."/>
            <person name="de Vasconcelos A.T."/>
        </authorList>
    </citation>
    <scope>NUCLEOTIDE SEQUENCE [LARGE SCALE GENOMIC DNA]</scope>
</reference>
<keyword evidence="15" id="KW-1185">Reference proteome</keyword>